<evidence type="ECO:0000313" key="3">
    <source>
        <dbReference type="Proteomes" id="UP000008556"/>
    </source>
</evidence>
<dbReference type="Proteomes" id="UP000008556">
    <property type="component" value="Chromosome"/>
</dbReference>
<evidence type="ECO:0000259" key="1">
    <source>
        <dbReference type="Pfam" id="PF24732"/>
    </source>
</evidence>
<sequence>MMQMTDFSSRQYVSPSVRRRAQRLFSAVCCGEKVFRRLTMNGYLKIDVGPFWRILSKDGGKHWWLMDHETYNREIRR</sequence>
<dbReference type="KEGG" id="spq:SPAB_05341"/>
<feature type="domain" description="ParE-like toxin" evidence="1">
    <location>
        <begin position="15"/>
        <end position="73"/>
    </location>
</feature>
<evidence type="ECO:0000313" key="2">
    <source>
        <dbReference type="EMBL" id="ABX70614.1"/>
    </source>
</evidence>
<dbReference type="EMBL" id="CP000886">
    <property type="protein sequence ID" value="ABX70614.1"/>
    <property type="molecule type" value="Genomic_DNA"/>
</dbReference>
<organism evidence="2 3">
    <name type="scientific">Salmonella paratyphi B (strain ATCC BAA-1250 / SPB7)</name>
    <dbReference type="NCBI Taxonomy" id="1016998"/>
    <lineage>
        <taxon>Bacteria</taxon>
        <taxon>Pseudomonadati</taxon>
        <taxon>Pseudomonadota</taxon>
        <taxon>Gammaproteobacteria</taxon>
        <taxon>Enterobacterales</taxon>
        <taxon>Enterobacteriaceae</taxon>
        <taxon>Salmonella</taxon>
    </lineage>
</organism>
<dbReference type="AlphaFoldDB" id="A0A6C6ZA54"/>
<accession>A0A6C6ZA54</accession>
<reference evidence="2 3" key="1">
    <citation type="submission" date="2007-11" db="EMBL/GenBank/DDBJ databases">
        <authorList>
            <consortium name="The Salmonella enterica serovar Paratyphi B Genome Sequencing Project"/>
            <person name="McClelland M."/>
            <person name="Sanderson E.K."/>
            <person name="Porwollik S."/>
            <person name="Spieth J."/>
            <person name="Clifton W.S."/>
            <person name="Fulton R."/>
            <person name="Cordes M."/>
            <person name="Wollam A."/>
            <person name="Shah N."/>
            <person name="Pepin K."/>
            <person name="Bhonagiri V."/>
            <person name="Nash W."/>
            <person name="Johnson M."/>
            <person name="Thiruvilangam P."/>
            <person name="Wilson R."/>
        </authorList>
    </citation>
    <scope>NUCLEOTIDE SEQUENCE [LARGE SCALE GENOMIC DNA]</scope>
    <source>
        <strain evidence="3">ATCC BAA-1250 / SPB7</strain>
    </source>
</reference>
<gene>
    <name evidence="2" type="ordered locus">SPAB_05341</name>
</gene>
<dbReference type="Pfam" id="PF24732">
    <property type="entry name" value="ParE_like"/>
    <property type="match status" value="1"/>
</dbReference>
<proteinExistence type="predicted"/>
<name>A0A6C6ZA54_SALPB</name>
<protein>
    <recommendedName>
        <fullName evidence="1">ParE-like toxin domain-containing protein</fullName>
    </recommendedName>
</protein>
<dbReference type="InterPro" id="IPR056925">
    <property type="entry name" value="ParE-like"/>
</dbReference>